<dbReference type="PANTHER" id="PTHR44825:SF1">
    <property type="entry name" value="DNAJ HOMOLOG SUBFAMILY C MEMBER 4"/>
    <property type="match status" value="1"/>
</dbReference>
<dbReference type="AlphaFoldDB" id="A0A1M6Z4I3"/>
<feature type="compositionally biased region" description="Basic residues" evidence="1">
    <location>
        <begin position="93"/>
        <end position="105"/>
    </location>
</feature>
<reference evidence="5" key="1">
    <citation type="submission" date="2016-11" db="EMBL/GenBank/DDBJ databases">
        <authorList>
            <person name="Varghese N."/>
            <person name="Submissions S."/>
        </authorList>
    </citation>
    <scope>NUCLEOTIDE SEQUENCE [LARGE SCALE GENOMIC DNA]</scope>
    <source>
        <strain evidence="5">DSM 18569</strain>
    </source>
</reference>
<dbReference type="OrthoDB" id="9779622at2"/>
<evidence type="ECO:0000259" key="3">
    <source>
        <dbReference type="PROSITE" id="PS50076"/>
    </source>
</evidence>
<evidence type="ECO:0000313" key="4">
    <source>
        <dbReference type="EMBL" id="SHL25312.1"/>
    </source>
</evidence>
<dbReference type="STRING" id="1121959.SAMN02746009_02418"/>
<dbReference type="Proteomes" id="UP000183947">
    <property type="component" value="Unassembled WGS sequence"/>
</dbReference>
<feature type="transmembrane region" description="Helical" evidence="2">
    <location>
        <begin position="122"/>
        <end position="142"/>
    </location>
</feature>
<protein>
    <submittedName>
        <fullName evidence="4">DnaJ domain-containing protein</fullName>
    </submittedName>
</protein>
<dbReference type="PRINTS" id="PR00625">
    <property type="entry name" value="JDOMAIN"/>
</dbReference>
<dbReference type="CDD" id="cd06257">
    <property type="entry name" value="DnaJ"/>
    <property type="match status" value="1"/>
</dbReference>
<evidence type="ECO:0000256" key="1">
    <source>
        <dbReference type="SAM" id="MobiDB-lite"/>
    </source>
</evidence>
<sequence length="264" mass="29229">MTHYEVLEVSEQATAQEIRRAYRRLVLLTHPDRTPDPAAHRRYLAINEAYETLSSAARRQQYDAGLRPTSAPATGTAPPAAPVPPVHRDPALRRRGRPAARRRHVPTQPAQYKQEFARLAPLMRLVAAAGLLLALLLCVDAFQEEASVQRVSHMRCQQDGCQINTEQFSFSASADSLAPDDQVVVYHSPWFSQVWEVKVDSGKMAGAVLATSNVYTNVWLLPLLLGVAAAAALWPKQPAEYVFRLAFLSGVLCILCLIFLASFE</sequence>
<evidence type="ECO:0000313" key="5">
    <source>
        <dbReference type="Proteomes" id="UP000183947"/>
    </source>
</evidence>
<dbReference type="EMBL" id="FRAS01000012">
    <property type="protein sequence ID" value="SHL25312.1"/>
    <property type="molecule type" value="Genomic_DNA"/>
</dbReference>
<evidence type="ECO:0000256" key="2">
    <source>
        <dbReference type="SAM" id="Phobius"/>
    </source>
</evidence>
<feature type="domain" description="J" evidence="3">
    <location>
        <begin position="2"/>
        <end position="66"/>
    </location>
</feature>
<keyword evidence="5" id="KW-1185">Reference proteome</keyword>
<dbReference type="InterPro" id="IPR036869">
    <property type="entry name" value="J_dom_sf"/>
</dbReference>
<dbReference type="SMART" id="SM00271">
    <property type="entry name" value="DnaJ"/>
    <property type="match status" value="1"/>
</dbReference>
<feature type="region of interest" description="Disordered" evidence="1">
    <location>
        <begin position="64"/>
        <end position="108"/>
    </location>
</feature>
<feature type="transmembrane region" description="Helical" evidence="2">
    <location>
        <begin position="214"/>
        <end position="234"/>
    </location>
</feature>
<accession>A0A1M6Z4I3</accession>
<keyword evidence="2" id="KW-0472">Membrane</keyword>
<feature type="compositionally biased region" description="Low complexity" evidence="1">
    <location>
        <begin position="68"/>
        <end position="78"/>
    </location>
</feature>
<dbReference type="Gene3D" id="1.10.287.110">
    <property type="entry name" value="DnaJ domain"/>
    <property type="match status" value="1"/>
</dbReference>
<keyword evidence="2" id="KW-1133">Transmembrane helix</keyword>
<dbReference type="InterPro" id="IPR052763">
    <property type="entry name" value="DnaJ_C4"/>
</dbReference>
<feature type="transmembrane region" description="Helical" evidence="2">
    <location>
        <begin position="241"/>
        <end position="263"/>
    </location>
</feature>
<gene>
    <name evidence="4" type="ORF">SAMN02746009_02418</name>
</gene>
<proteinExistence type="predicted"/>
<dbReference type="Pfam" id="PF00226">
    <property type="entry name" value="DnaJ"/>
    <property type="match status" value="1"/>
</dbReference>
<dbReference type="InterPro" id="IPR001623">
    <property type="entry name" value="DnaJ_domain"/>
</dbReference>
<dbReference type="SUPFAM" id="SSF46565">
    <property type="entry name" value="Chaperone J-domain"/>
    <property type="match status" value="1"/>
</dbReference>
<name>A0A1M6Z4I3_9BACT</name>
<dbReference type="RefSeq" id="WP_073285163.1">
    <property type="nucleotide sequence ID" value="NZ_FRAS01000012.1"/>
</dbReference>
<dbReference type="PANTHER" id="PTHR44825">
    <property type="match status" value="1"/>
</dbReference>
<dbReference type="PROSITE" id="PS50076">
    <property type="entry name" value="DNAJ_2"/>
    <property type="match status" value="1"/>
</dbReference>
<organism evidence="4 5">
    <name type="scientific">Hymenobacter psychrotolerans DSM 18569</name>
    <dbReference type="NCBI Taxonomy" id="1121959"/>
    <lineage>
        <taxon>Bacteria</taxon>
        <taxon>Pseudomonadati</taxon>
        <taxon>Bacteroidota</taxon>
        <taxon>Cytophagia</taxon>
        <taxon>Cytophagales</taxon>
        <taxon>Hymenobacteraceae</taxon>
        <taxon>Hymenobacter</taxon>
    </lineage>
</organism>
<keyword evidence="2" id="KW-0812">Transmembrane</keyword>